<organism evidence="1">
    <name type="scientific">marine metagenome</name>
    <dbReference type="NCBI Taxonomy" id="408172"/>
    <lineage>
        <taxon>unclassified sequences</taxon>
        <taxon>metagenomes</taxon>
        <taxon>ecological metagenomes</taxon>
    </lineage>
</organism>
<dbReference type="EMBL" id="UINC01212474">
    <property type="protein sequence ID" value="SVE36818.1"/>
    <property type="molecule type" value="Genomic_DNA"/>
</dbReference>
<name>A0A383CYV6_9ZZZZ</name>
<protein>
    <submittedName>
        <fullName evidence="1">Uncharacterized protein</fullName>
    </submittedName>
</protein>
<proteinExistence type="predicted"/>
<dbReference type="AlphaFoldDB" id="A0A383CYV6"/>
<gene>
    <name evidence="1" type="ORF">METZ01_LOCUS489672</name>
</gene>
<evidence type="ECO:0000313" key="1">
    <source>
        <dbReference type="EMBL" id="SVE36818.1"/>
    </source>
</evidence>
<accession>A0A383CYV6</accession>
<reference evidence="1" key="1">
    <citation type="submission" date="2018-05" db="EMBL/GenBank/DDBJ databases">
        <authorList>
            <person name="Lanie J.A."/>
            <person name="Ng W.-L."/>
            <person name="Kazmierczak K.M."/>
            <person name="Andrzejewski T.M."/>
            <person name="Davidsen T.M."/>
            <person name="Wayne K.J."/>
            <person name="Tettelin H."/>
            <person name="Glass J.I."/>
            <person name="Rusch D."/>
            <person name="Podicherti R."/>
            <person name="Tsui H.-C.T."/>
            <person name="Winkler M.E."/>
        </authorList>
    </citation>
    <scope>NUCLEOTIDE SEQUENCE</scope>
</reference>
<feature type="non-terminal residue" evidence="1">
    <location>
        <position position="58"/>
    </location>
</feature>
<sequence>MKEEKMTTEEKIKKLERKNRRLTSVLTLLVLGLCALAVMGQTEGPSGEPSEAEAAMVE</sequence>